<feature type="region of interest" description="Disordered" evidence="4">
    <location>
        <begin position="8"/>
        <end position="74"/>
    </location>
</feature>
<feature type="domain" description="DinB-like" evidence="6">
    <location>
        <begin position="96"/>
        <end position="234"/>
    </location>
</feature>
<evidence type="ECO:0000256" key="1">
    <source>
        <dbReference type="ARBA" id="ARBA00023002"/>
    </source>
</evidence>
<dbReference type="PANTHER" id="PTHR23150:SF26">
    <property type="entry name" value="GENERIC METHYLTRANSFERASE"/>
    <property type="match status" value="1"/>
</dbReference>
<dbReference type="InterPro" id="IPR029063">
    <property type="entry name" value="SAM-dependent_MTases_sf"/>
</dbReference>
<dbReference type="PANTHER" id="PTHR23150">
    <property type="entry name" value="SULFATASE MODIFYING FACTOR 1, 2"/>
    <property type="match status" value="1"/>
</dbReference>
<evidence type="ECO:0000313" key="7">
    <source>
        <dbReference type="EMBL" id="CBJ49246.1"/>
    </source>
</evidence>
<reference evidence="7 8" key="1">
    <citation type="journal article" date="2010" name="Nature">
        <title>The Ectocarpus genome and the independent evolution of multicellularity in brown algae.</title>
        <authorList>
            <person name="Cock J.M."/>
            <person name="Sterck L."/>
            <person name="Rouze P."/>
            <person name="Scornet D."/>
            <person name="Allen A.E."/>
            <person name="Amoutzias G."/>
            <person name="Anthouard V."/>
            <person name="Artiguenave F."/>
            <person name="Aury J.M."/>
            <person name="Badger J.H."/>
            <person name="Beszteri B."/>
            <person name="Billiau K."/>
            <person name="Bonnet E."/>
            <person name="Bothwell J.H."/>
            <person name="Bowler C."/>
            <person name="Boyen C."/>
            <person name="Brownlee C."/>
            <person name="Carrano C.J."/>
            <person name="Charrier B."/>
            <person name="Cho G.Y."/>
            <person name="Coelho S.M."/>
            <person name="Collen J."/>
            <person name="Corre E."/>
            <person name="Da Silva C."/>
            <person name="Delage L."/>
            <person name="Delaroque N."/>
            <person name="Dittami S.M."/>
            <person name="Doulbeau S."/>
            <person name="Elias M."/>
            <person name="Farnham G."/>
            <person name="Gachon C.M."/>
            <person name="Gschloessl B."/>
            <person name="Heesch S."/>
            <person name="Jabbari K."/>
            <person name="Jubin C."/>
            <person name="Kawai H."/>
            <person name="Kimura K."/>
            <person name="Kloareg B."/>
            <person name="Kupper F.C."/>
            <person name="Lang D."/>
            <person name="Le Bail A."/>
            <person name="Leblanc C."/>
            <person name="Lerouge P."/>
            <person name="Lohr M."/>
            <person name="Lopez P.J."/>
            <person name="Martens C."/>
            <person name="Maumus F."/>
            <person name="Michel G."/>
            <person name="Miranda-Saavedra D."/>
            <person name="Morales J."/>
            <person name="Moreau H."/>
            <person name="Motomura T."/>
            <person name="Nagasato C."/>
            <person name="Napoli C.A."/>
            <person name="Nelson D.R."/>
            <person name="Nyvall-Collen P."/>
            <person name="Peters A.F."/>
            <person name="Pommier C."/>
            <person name="Potin P."/>
            <person name="Poulain J."/>
            <person name="Quesneville H."/>
            <person name="Read B."/>
            <person name="Rensing S.A."/>
            <person name="Ritter A."/>
            <person name="Rousvoal S."/>
            <person name="Samanta M."/>
            <person name="Samson G."/>
            <person name="Schroeder D.C."/>
            <person name="Segurens B."/>
            <person name="Strittmatter M."/>
            <person name="Tonon T."/>
            <person name="Tregear J.W."/>
            <person name="Valentin K."/>
            <person name="von Dassow P."/>
            <person name="Yamagishi T."/>
            <person name="Van de Peer Y."/>
            <person name="Wincker P."/>
        </authorList>
    </citation>
    <scope>NUCLEOTIDE SEQUENCE [LARGE SCALE GENOMIC DNA]</scope>
    <source>
        <strain evidence="8">Ec32 / CCAP1310/4</strain>
    </source>
</reference>
<dbReference type="Proteomes" id="UP000002630">
    <property type="component" value="Unassembled WGS sequence"/>
</dbReference>
<evidence type="ECO:0000259" key="5">
    <source>
        <dbReference type="Pfam" id="PF03781"/>
    </source>
</evidence>
<gene>
    <name evidence="7" type="ORF">Esi_0253_0004</name>
</gene>
<dbReference type="OrthoDB" id="659at2759"/>
<keyword evidence="8" id="KW-1185">Reference proteome</keyword>
<dbReference type="InParanoid" id="D7FTN7"/>
<dbReference type="InterPro" id="IPR027577">
    <property type="entry name" value="OvoA_Nterm"/>
</dbReference>
<keyword evidence="2" id="KW-0408">Iron</keyword>
<dbReference type="SUPFAM" id="SSF109854">
    <property type="entry name" value="DinB/YfiT-like putative metalloenzymes"/>
    <property type="match status" value="1"/>
</dbReference>
<dbReference type="CDD" id="cd02440">
    <property type="entry name" value="AdoMet_MTases"/>
    <property type="match status" value="1"/>
</dbReference>
<evidence type="ECO:0000259" key="6">
    <source>
        <dbReference type="Pfam" id="PF12867"/>
    </source>
</evidence>
<keyword evidence="1" id="KW-0560">Oxidoreductase</keyword>
<dbReference type="InterPro" id="IPR005532">
    <property type="entry name" value="SUMF_dom"/>
</dbReference>
<dbReference type="Gene3D" id="3.90.1580.10">
    <property type="entry name" value="paralog of FGE (formylglycine-generating enzyme)"/>
    <property type="match status" value="1"/>
</dbReference>
<protein>
    <recommendedName>
        <fullName evidence="9">Sulfatase-modifying factor enzyme domain-containing protein</fullName>
    </recommendedName>
</protein>
<accession>D7FTN7</accession>
<feature type="region of interest" description="Disordered" evidence="4">
    <location>
        <begin position="454"/>
        <end position="480"/>
    </location>
</feature>
<comment type="pathway">
    <text evidence="3">Amino-acid biosynthesis; ergothioneine biosynthesis.</text>
</comment>
<feature type="domain" description="Sulfatase-modifying factor enzyme-like" evidence="5">
    <location>
        <begin position="278"/>
        <end position="565"/>
    </location>
</feature>
<proteinExistence type="predicted"/>
<dbReference type="GO" id="GO:0120147">
    <property type="term" value="F:formylglycine-generating oxidase activity"/>
    <property type="evidence" value="ECO:0007669"/>
    <property type="project" value="TreeGrafter"/>
</dbReference>
<dbReference type="InterPro" id="IPR051043">
    <property type="entry name" value="Sulfatase_Mod_Factor_Kinase"/>
</dbReference>
<dbReference type="SUPFAM" id="SSF53335">
    <property type="entry name" value="S-adenosyl-L-methionine-dependent methyltransferases"/>
    <property type="match status" value="1"/>
</dbReference>
<dbReference type="Pfam" id="PF03781">
    <property type="entry name" value="FGE-sulfatase"/>
    <property type="match status" value="1"/>
</dbReference>
<dbReference type="EMBL" id="FN649760">
    <property type="protein sequence ID" value="CBJ49246.1"/>
    <property type="molecule type" value="Genomic_DNA"/>
</dbReference>
<evidence type="ECO:0000313" key="8">
    <source>
        <dbReference type="Proteomes" id="UP000002630"/>
    </source>
</evidence>
<dbReference type="InterPro" id="IPR042095">
    <property type="entry name" value="SUMF_sf"/>
</dbReference>
<organism evidence="7 8">
    <name type="scientific">Ectocarpus siliculosus</name>
    <name type="common">Brown alga</name>
    <name type="synonym">Conferva siliculosa</name>
    <dbReference type="NCBI Taxonomy" id="2880"/>
    <lineage>
        <taxon>Eukaryota</taxon>
        <taxon>Sar</taxon>
        <taxon>Stramenopiles</taxon>
        <taxon>Ochrophyta</taxon>
        <taxon>PX clade</taxon>
        <taxon>Phaeophyceae</taxon>
        <taxon>Ectocarpales</taxon>
        <taxon>Ectocarpaceae</taxon>
        <taxon>Ectocarpus</taxon>
    </lineage>
</organism>
<dbReference type="Pfam" id="PF12867">
    <property type="entry name" value="DinB_2"/>
    <property type="match status" value="1"/>
</dbReference>
<dbReference type="InterPro" id="IPR034660">
    <property type="entry name" value="DinB/YfiT-like"/>
</dbReference>
<name>D7FTN7_ECTSI</name>
<evidence type="ECO:0000256" key="4">
    <source>
        <dbReference type="SAM" id="MobiDB-lite"/>
    </source>
</evidence>
<dbReference type="eggNOG" id="ENOG502QS9T">
    <property type="taxonomic scope" value="Eukaryota"/>
</dbReference>
<evidence type="ECO:0008006" key="9">
    <source>
        <dbReference type="Google" id="ProtNLM"/>
    </source>
</evidence>
<dbReference type="STRING" id="2880.D7FTN7"/>
<dbReference type="AlphaFoldDB" id="D7FTN7"/>
<evidence type="ECO:0000256" key="2">
    <source>
        <dbReference type="ARBA" id="ARBA00023004"/>
    </source>
</evidence>
<dbReference type="Gene3D" id="3.40.50.150">
    <property type="entry name" value="Vaccinia Virus protein VP39"/>
    <property type="match status" value="1"/>
</dbReference>
<feature type="compositionally biased region" description="Basic and acidic residues" evidence="4">
    <location>
        <begin position="19"/>
        <end position="36"/>
    </location>
</feature>
<dbReference type="InterPro" id="IPR016187">
    <property type="entry name" value="CTDL_fold"/>
</dbReference>
<sequence>MCTLLPVQFSTGAAAAQDPYRHDRDGEGPREADRGVDPPPLAEPGDLFGPRSDGWWTGRRPSEEGEVPGRREDGKISSLPQLVLRDCTKQSLQAYFDNSWMLTESLFAGLQGEEAFLLRPLHGLRHPLIFYYGHAAALYVNKLRAAGILQAPVNAYFEALLETGVDEMAWDDVGNDNMEWPTLQEVHAYRQQVYRVVSSVIQAAPEDEVSNIGADSPYWALPMAMEHERIHVETSSVLIRELPLEHVSRPATWPAPHVPDSDGSSDRSQTPPPMENPLVRVEGGVVRLGKPKDFPSFGWDNEYGSREFSVPSFEAAKHMVTNGEFLEFVADAGYARQELWSDVGWRWKMFRNVKKPQFWVSEGPSGFHQYRLRTLFDEVPLPRDSPVLVNFHEAKAFATWKTLKEEESFGEGGRAYRLTTELEQKLMRGCNAERSSPDIPELIDPVLSLSDAQDLHRRGGDGAGHGAANTNLTVGSETPVDAFPPNEMGFCDTRGNAWEWCEDHLSALEGFSISPLYEDFSTPCFDGEHHIIAGGSFASTGNEASVFARYHFRPHFHQHAGFRLVAPERKEEATRFVTSCTDAPSPFVGSYPFRTADKGASASSSGWAKREAQAERSFASNVAMHFAVPEVARQDPTVAEGLQYPQRCAKIVLRALDGVLPAGEAHVVEVGCGAGGASFELSKGVGRVVALEANKSLIDTASKMATESRLTVAYPSGGARSVAREVSLDGEANPDRITFKQCDPMCLPAGLAGLDAALIHSTIDAIPSPNGLLGRMGGARGIVRENGGVVVVVSAYEWNEDVTPERAWLGGYLDEDGNEVPSIQGLSRGLGDDFKLVHVERVPCMRPLTDRTFEYASAEATVWRRD</sequence>
<feature type="region of interest" description="Disordered" evidence="4">
    <location>
        <begin position="250"/>
        <end position="278"/>
    </location>
</feature>
<dbReference type="SUPFAM" id="SSF56436">
    <property type="entry name" value="C-type lectin-like"/>
    <property type="match status" value="1"/>
</dbReference>
<dbReference type="NCBIfam" id="TIGR04344">
    <property type="entry name" value="ovoA_Nterm"/>
    <property type="match status" value="1"/>
</dbReference>
<evidence type="ECO:0000256" key="3">
    <source>
        <dbReference type="ARBA" id="ARBA00037882"/>
    </source>
</evidence>
<dbReference type="InterPro" id="IPR024775">
    <property type="entry name" value="DinB-like"/>
</dbReference>
<feature type="compositionally biased region" description="Basic and acidic residues" evidence="4">
    <location>
        <begin position="60"/>
        <end position="74"/>
    </location>
</feature>